<evidence type="ECO:0000256" key="3">
    <source>
        <dbReference type="ARBA" id="ARBA00022679"/>
    </source>
</evidence>
<evidence type="ECO:0000256" key="2">
    <source>
        <dbReference type="ARBA" id="ARBA00022527"/>
    </source>
</evidence>
<dbReference type="PANTHER" id="PTHR43289:SF6">
    <property type="entry name" value="SERINE_THREONINE-PROTEIN KINASE NEKL-3"/>
    <property type="match status" value="1"/>
</dbReference>
<evidence type="ECO:0000259" key="8">
    <source>
        <dbReference type="PROSITE" id="PS50011"/>
    </source>
</evidence>
<dbReference type="InterPro" id="IPR008271">
    <property type="entry name" value="Ser/Thr_kinase_AS"/>
</dbReference>
<dbReference type="Proteomes" id="UP000774570">
    <property type="component" value="Unassembled WGS sequence"/>
</dbReference>
<dbReference type="GO" id="GO:0004674">
    <property type="term" value="F:protein serine/threonine kinase activity"/>
    <property type="evidence" value="ECO:0007669"/>
    <property type="project" value="UniProtKB-KW"/>
</dbReference>
<keyword evidence="10" id="KW-1185">Reference proteome</keyword>
<dbReference type="PROSITE" id="PS00107">
    <property type="entry name" value="PROTEIN_KINASE_ATP"/>
    <property type="match status" value="1"/>
</dbReference>
<keyword evidence="3" id="KW-0808">Transferase</keyword>
<gene>
    <name evidence="9" type="ORF">K1Y72_24930</name>
</gene>
<dbReference type="PROSITE" id="PS50011">
    <property type="entry name" value="PROTEIN_KINASE_DOM"/>
    <property type="match status" value="1"/>
</dbReference>
<dbReference type="EC" id="2.7.11.1" evidence="1"/>
<feature type="binding site" evidence="7">
    <location>
        <position position="40"/>
    </location>
    <ligand>
        <name>ATP</name>
        <dbReference type="ChEBI" id="CHEBI:30616"/>
    </ligand>
</feature>
<name>A0ABS7G1A3_9ACTN</name>
<dbReference type="Pfam" id="PF00069">
    <property type="entry name" value="Pkinase"/>
    <property type="match status" value="1"/>
</dbReference>
<evidence type="ECO:0000256" key="5">
    <source>
        <dbReference type="ARBA" id="ARBA00022777"/>
    </source>
</evidence>
<reference evidence="9 10" key="1">
    <citation type="submission" date="2021-07" db="EMBL/GenBank/DDBJ databases">
        <title>Actinomadura sp. PM05-2 isolated from lichen.</title>
        <authorList>
            <person name="Somphong A."/>
            <person name="Phongsopitanun W."/>
            <person name="Tanasupawat S."/>
            <person name="Peongsungnone V."/>
        </authorList>
    </citation>
    <scope>NUCLEOTIDE SEQUENCE [LARGE SCALE GENOMIC DNA]</scope>
    <source>
        <strain evidence="9 10">PM05-2</strain>
    </source>
</reference>
<dbReference type="RefSeq" id="WP_220168881.1">
    <property type="nucleotide sequence ID" value="NZ_JAIBOA010000017.1"/>
</dbReference>
<evidence type="ECO:0000313" key="10">
    <source>
        <dbReference type="Proteomes" id="UP000774570"/>
    </source>
</evidence>
<dbReference type="SMART" id="SM00220">
    <property type="entry name" value="S_TKc"/>
    <property type="match status" value="1"/>
</dbReference>
<protein>
    <recommendedName>
        <fullName evidence="1">non-specific serine/threonine protein kinase</fullName>
        <ecNumber evidence="1">2.7.11.1</ecNumber>
    </recommendedName>
</protein>
<keyword evidence="2 9" id="KW-0723">Serine/threonine-protein kinase</keyword>
<evidence type="ECO:0000256" key="6">
    <source>
        <dbReference type="ARBA" id="ARBA00022840"/>
    </source>
</evidence>
<dbReference type="InterPro" id="IPR017441">
    <property type="entry name" value="Protein_kinase_ATP_BS"/>
</dbReference>
<dbReference type="InterPro" id="IPR011009">
    <property type="entry name" value="Kinase-like_dom_sf"/>
</dbReference>
<sequence length="539" mass="57446">MSAGMVLAGRYRLEALVGRGGMGQVWRARDEQLARPVAVKVMAVPPALDEAERARLEARFRREAQVAARLQHPGIAVVHDFGRQAPGDGGGLYLVMELLPGRDLARVLTDHPAGLPWRRAAAIGAQVADALDAAHAERVVHRDVKPSNVVVDDRDRAKLVDFGIAGYADALTRLTGDHMLGTPAYMAPEQFDSADVDARADLYSLGVLLYTVLAGVRPFDAGSLHRLVKAVLMDEARPLREHRPDVPAGLERLVAELMAKAPADRPDGAAGVARRLTGLLADPGALTRPDHARTDQSAALRETRERMATAARRLLDERRRAAGQRAAERRAADTVTAKIVTPRTATVKTVERPDGKAAAESGFFDRPGNWALALAGIAAAAVVLNPGGKVIDRGDFAAVPACAQFRSAGLAGATPTGSAGSCSWTYTSASESWSVSLMAERHDRSLWRSGPKMARARLDAVRKAAAAQAPASLTGLGDQAFYTDSAAGRLNVDFRVSNLDVFMYFTRTRPSGLAARWLWGRGIADDVAAGLQGRALTPG</sequence>
<evidence type="ECO:0000256" key="4">
    <source>
        <dbReference type="ARBA" id="ARBA00022741"/>
    </source>
</evidence>
<feature type="domain" description="Protein kinase" evidence="8">
    <location>
        <begin position="11"/>
        <end position="280"/>
    </location>
</feature>
<dbReference type="Gene3D" id="1.10.510.10">
    <property type="entry name" value="Transferase(Phosphotransferase) domain 1"/>
    <property type="match status" value="1"/>
</dbReference>
<dbReference type="PROSITE" id="PS00108">
    <property type="entry name" value="PROTEIN_KINASE_ST"/>
    <property type="match status" value="1"/>
</dbReference>
<dbReference type="InterPro" id="IPR000719">
    <property type="entry name" value="Prot_kinase_dom"/>
</dbReference>
<dbReference type="PANTHER" id="PTHR43289">
    <property type="entry name" value="MITOGEN-ACTIVATED PROTEIN KINASE KINASE KINASE 20-RELATED"/>
    <property type="match status" value="1"/>
</dbReference>
<dbReference type="CDD" id="cd14014">
    <property type="entry name" value="STKc_PknB_like"/>
    <property type="match status" value="1"/>
</dbReference>
<keyword evidence="5 9" id="KW-0418">Kinase</keyword>
<proteinExistence type="predicted"/>
<evidence type="ECO:0000256" key="1">
    <source>
        <dbReference type="ARBA" id="ARBA00012513"/>
    </source>
</evidence>
<accession>A0ABS7G1A3</accession>
<organism evidence="9 10">
    <name type="scientific">Actinomadura parmotrematis</name>
    <dbReference type="NCBI Taxonomy" id="2864039"/>
    <lineage>
        <taxon>Bacteria</taxon>
        <taxon>Bacillati</taxon>
        <taxon>Actinomycetota</taxon>
        <taxon>Actinomycetes</taxon>
        <taxon>Streptosporangiales</taxon>
        <taxon>Thermomonosporaceae</taxon>
        <taxon>Actinomadura</taxon>
    </lineage>
</organism>
<keyword evidence="6 7" id="KW-0067">ATP-binding</keyword>
<dbReference type="SUPFAM" id="SSF56112">
    <property type="entry name" value="Protein kinase-like (PK-like)"/>
    <property type="match status" value="1"/>
</dbReference>
<evidence type="ECO:0000256" key="7">
    <source>
        <dbReference type="PROSITE-ProRule" id="PRU10141"/>
    </source>
</evidence>
<dbReference type="Gene3D" id="3.30.200.20">
    <property type="entry name" value="Phosphorylase Kinase, domain 1"/>
    <property type="match status" value="1"/>
</dbReference>
<comment type="caution">
    <text evidence="9">The sequence shown here is derived from an EMBL/GenBank/DDBJ whole genome shotgun (WGS) entry which is preliminary data.</text>
</comment>
<evidence type="ECO:0000313" key="9">
    <source>
        <dbReference type="EMBL" id="MBW8485649.1"/>
    </source>
</evidence>
<keyword evidence="4 7" id="KW-0547">Nucleotide-binding</keyword>
<dbReference type="EMBL" id="JAIBOA010000017">
    <property type="protein sequence ID" value="MBW8485649.1"/>
    <property type="molecule type" value="Genomic_DNA"/>
</dbReference>